<feature type="region of interest" description="Disordered" evidence="1">
    <location>
        <begin position="889"/>
        <end position="998"/>
    </location>
</feature>
<feature type="compositionally biased region" description="Basic residues" evidence="1">
    <location>
        <begin position="1751"/>
        <end position="1769"/>
    </location>
</feature>
<feature type="compositionally biased region" description="Polar residues" evidence="1">
    <location>
        <begin position="902"/>
        <end position="921"/>
    </location>
</feature>
<keyword evidence="2" id="KW-1133">Transmembrane helix</keyword>
<accession>A0A9W9Q7Q4</accession>
<feature type="region of interest" description="Disordered" evidence="1">
    <location>
        <begin position="300"/>
        <end position="475"/>
    </location>
</feature>
<keyword evidence="2" id="KW-0472">Membrane</keyword>
<evidence type="ECO:0000313" key="3">
    <source>
        <dbReference type="EMBL" id="KAJ5324732.1"/>
    </source>
</evidence>
<feature type="region of interest" description="Disordered" evidence="1">
    <location>
        <begin position="1018"/>
        <end position="1041"/>
    </location>
</feature>
<reference evidence="3" key="2">
    <citation type="journal article" date="2023" name="IMA Fungus">
        <title>Comparative genomic study of the Penicillium genus elucidates a diverse pangenome and 15 lateral gene transfer events.</title>
        <authorList>
            <person name="Petersen C."/>
            <person name="Sorensen T."/>
            <person name="Nielsen M.R."/>
            <person name="Sondergaard T.E."/>
            <person name="Sorensen J.L."/>
            <person name="Fitzpatrick D.A."/>
            <person name="Frisvad J.C."/>
            <person name="Nielsen K.L."/>
        </authorList>
    </citation>
    <scope>NUCLEOTIDE SEQUENCE</scope>
    <source>
        <strain evidence="3">IBT 21472</strain>
    </source>
</reference>
<keyword evidence="4" id="KW-1185">Reference proteome</keyword>
<feature type="compositionally biased region" description="Basic residues" evidence="1">
    <location>
        <begin position="229"/>
        <end position="241"/>
    </location>
</feature>
<feature type="compositionally biased region" description="Polar residues" evidence="1">
    <location>
        <begin position="434"/>
        <end position="446"/>
    </location>
</feature>
<organism evidence="3 4">
    <name type="scientific">Penicillium atrosanguineum</name>
    <dbReference type="NCBI Taxonomy" id="1132637"/>
    <lineage>
        <taxon>Eukaryota</taxon>
        <taxon>Fungi</taxon>
        <taxon>Dikarya</taxon>
        <taxon>Ascomycota</taxon>
        <taxon>Pezizomycotina</taxon>
        <taxon>Eurotiomycetes</taxon>
        <taxon>Eurotiomycetidae</taxon>
        <taxon>Eurotiales</taxon>
        <taxon>Aspergillaceae</taxon>
        <taxon>Penicillium</taxon>
    </lineage>
</organism>
<name>A0A9W9Q7Q4_9EURO</name>
<proteinExistence type="predicted"/>
<feature type="region of interest" description="Disordered" evidence="1">
    <location>
        <begin position="1095"/>
        <end position="1114"/>
    </location>
</feature>
<feature type="compositionally biased region" description="Polar residues" evidence="1">
    <location>
        <begin position="1160"/>
        <end position="1173"/>
    </location>
</feature>
<reference evidence="3" key="1">
    <citation type="submission" date="2022-12" db="EMBL/GenBank/DDBJ databases">
        <authorList>
            <person name="Petersen C."/>
        </authorList>
    </citation>
    <scope>NUCLEOTIDE SEQUENCE</scope>
    <source>
        <strain evidence="3">IBT 21472</strain>
    </source>
</reference>
<feature type="region of interest" description="Disordered" evidence="1">
    <location>
        <begin position="179"/>
        <end position="198"/>
    </location>
</feature>
<feature type="compositionally biased region" description="Basic and acidic residues" evidence="1">
    <location>
        <begin position="1149"/>
        <end position="1158"/>
    </location>
</feature>
<comment type="caution">
    <text evidence="3">The sequence shown here is derived from an EMBL/GenBank/DDBJ whole genome shotgun (WGS) entry which is preliminary data.</text>
</comment>
<dbReference type="Proteomes" id="UP001147746">
    <property type="component" value="Unassembled WGS sequence"/>
</dbReference>
<feature type="compositionally biased region" description="Polar residues" evidence="1">
    <location>
        <begin position="935"/>
        <end position="944"/>
    </location>
</feature>
<feature type="compositionally biased region" description="Low complexity" evidence="1">
    <location>
        <begin position="382"/>
        <end position="394"/>
    </location>
</feature>
<gene>
    <name evidence="3" type="ORF">N7476_003332</name>
</gene>
<feature type="compositionally biased region" description="Polar residues" evidence="1">
    <location>
        <begin position="1688"/>
        <end position="1710"/>
    </location>
</feature>
<feature type="compositionally biased region" description="Low complexity" evidence="1">
    <location>
        <begin position="1023"/>
        <end position="1037"/>
    </location>
</feature>
<evidence type="ECO:0000256" key="2">
    <source>
        <dbReference type="SAM" id="Phobius"/>
    </source>
</evidence>
<feature type="region of interest" description="Disordered" evidence="1">
    <location>
        <begin position="214"/>
        <end position="247"/>
    </location>
</feature>
<evidence type="ECO:0000256" key="1">
    <source>
        <dbReference type="SAM" id="MobiDB-lite"/>
    </source>
</evidence>
<feature type="compositionally biased region" description="Low complexity" evidence="1">
    <location>
        <begin position="402"/>
        <end position="412"/>
    </location>
</feature>
<keyword evidence="2" id="KW-0812">Transmembrane</keyword>
<evidence type="ECO:0000313" key="4">
    <source>
        <dbReference type="Proteomes" id="UP001147746"/>
    </source>
</evidence>
<feature type="compositionally biased region" description="Pro residues" evidence="1">
    <location>
        <begin position="1718"/>
        <end position="1731"/>
    </location>
</feature>
<feature type="transmembrane region" description="Helical" evidence="2">
    <location>
        <begin position="1537"/>
        <end position="1556"/>
    </location>
</feature>
<dbReference type="EMBL" id="JAPZBO010000002">
    <property type="protein sequence ID" value="KAJ5324732.1"/>
    <property type="molecule type" value="Genomic_DNA"/>
</dbReference>
<feature type="compositionally biased region" description="Basic and acidic residues" evidence="1">
    <location>
        <begin position="1175"/>
        <end position="1184"/>
    </location>
</feature>
<sequence length="1769" mass="192251">MAHSEGKYQGGMHWSEQVLAYSQGLPMPGIPEDATVCTDLDSSEYEYAAAPGSLTENSFELRENLSPEDFLGRFWNYHKWYSTPAGTRYVAHAPRNPADEFVRCFDSSGQAVGHAPVVKDSSVNIASGSALSDDSLETRGPSTLDGPSLGQIIDAGFNFDFSLNLDHFSAPFPSSRAIPVNTPSYSPSPPPHSKQPHVEEYQPCPLETDIITSSHVNKPHSQKGTGPKKAFKKKNMAKKPLPKPTASALNAEASSKLLSLSPTPPVPALSFASIYAPLPLSDLPAEHAWDDTSSKPWTKVVNKKKEAALKKSSAKASPVPQTPKNAKVSPKDKIKTTGSGNSPAQPTPSTSSASARQNDKKKQPDASRPVSMELPPCLSAISPPRSTPVRSSPSQPAPVPSSSPAIPVSSLSRTDTIVPSHQPAPISPDRPISVSFSPHLASTSPSRLDPVPSTLPVEPEETSSHSSDGSSSSIEIITERPSAAATYREASEESVERTPVVSRAVVIRPPPSSIIISAPLSTGAVPVPMPAAIIPVPACVVLVPEQNSKPFIIETEDWRNKVAETQLEIDETIATAKQAQDVHGDEKRRALADAHLKLVETTRQYAHQNPQIAFGNPNALPWPLGMPLMTDDEYREAGRSYPNGIPAIEKAAGYTYWQSESSHPRSAVTYPHMTQHTDQGMHVFTWTHMSEPGYDYLEAFLSDPAKCWFNPPCCQHRHAYALRTNTPLHWADSCCCAHDPSRCCPCLTLEMQNAVPEAGLPWGNIPDERIGHDFRDQPVVISGRFRPDNSGYLTSSSGLIAQPGLEKPGGIGNWLLGSVAVPPANLTGYGYYNPGGSGEWGLIKQTGQALSVPFRGYAHGISGQYGPIHSGYNGQYIRNVGPSSYVVRPPGKEGSIFPGSARVQNSSVQTSSSHGNRQQPQAFVGQYRPRHGGNHINTPSSGSYQHGRPGSGPGPSIVASPTRPQTDLGSPLPPIHDLREPVGVAEPPVRRRQTTRQVPVPAPAFTFPEVTTELNLTGKVSDTPQLSSTETSLSPSSNIPPTALVPVTETTPIESIDSLFDNRAFAVSVVSNLLPALPTPLDWCRRTVSFFSPLDSIDEPSPDPLARPGSAPMNLDANRIDRMITQTSDWLRQARLEQSESDQIWFEQAKSEKAKPEHLSMQSRRTDSTSLTPDTPHEFFDARQEQNTSPIPTEKSDRPTSPGIATEPVTERTTPQGSPKRSCLKSPEAKMESPSPSVHFDKGSGDSTWKYPSSEKMQVIRDSCLHKSQGVRILLTPVTNLSAKPSECKTHKEILMATSPFLAAALQVIKEDGDGITRIHLHGGPRFNCHTAFDLALDGLYDPKRKLSHENIRYHAINGLGGEPRKKDSDMTFSVHLAMVDFALCYGSAGAFFGYQPAVTRAIELILDLLDWESADFLLSSCLLVGEYMLTVPALHPGAVKPTPAVVRAGQIGDQHMSNFHLNEIGIVKKALFKFMASNIMPGFKLYERAQATYYATRIPRQIWTLPGSYMDNMSIEAVRYGGNLSFADPRPKRLDITILSAMLITLPFCFFMNLIDEMKKARAPALTVELMKEVVGLREERRTWALHIFAQKRLPSVVIDQAYLEELAYREFVLFERAADQCVSNAMVHRIWVGLDPPVALPSHPLTLADLEASFEPNSYGEGPSKRASRNKNNMNNMSKGKKGNGTAVSGPTTQTITGKKSTIQTPSAPGSKVEIPPAPNLNVPTPPVPGTIAQTPNTPVPDGEQPQTPRKKKNKKNRKKKSNATQQ</sequence>
<feature type="compositionally biased region" description="Low complexity" evidence="1">
    <location>
        <begin position="464"/>
        <end position="473"/>
    </location>
</feature>
<feature type="compositionally biased region" description="Low complexity" evidence="1">
    <location>
        <begin position="342"/>
        <end position="355"/>
    </location>
</feature>
<feature type="region of interest" description="Disordered" evidence="1">
    <location>
        <begin position="1149"/>
        <end position="1251"/>
    </location>
</feature>
<feature type="region of interest" description="Disordered" evidence="1">
    <location>
        <begin position="1658"/>
        <end position="1769"/>
    </location>
</feature>
<protein>
    <submittedName>
        <fullName evidence="3">Uncharacterized protein</fullName>
    </submittedName>
</protein>